<keyword evidence="1" id="KW-1133">Transmembrane helix</keyword>
<evidence type="ECO:0000313" key="2">
    <source>
        <dbReference type="EMBL" id="EUK19234.1"/>
    </source>
</evidence>
<accession>W7E2B3</accession>
<name>W7E2B3_9PROT</name>
<proteinExistence type="predicted"/>
<feature type="transmembrane region" description="Helical" evidence="1">
    <location>
        <begin position="15"/>
        <end position="33"/>
    </location>
</feature>
<feature type="transmembrane region" description="Helical" evidence="1">
    <location>
        <begin position="82"/>
        <end position="103"/>
    </location>
</feature>
<dbReference type="STRING" id="1208583.COMX_05770"/>
<sequence length="137" mass="15652">MGGSLVKRLRKRDHWFAEWWSSMLLISVGIYGFCSPDHFVIQQSFIDGFVKVIPIYLWESLFIIVGLFQCCALNCESLLGRGLAAFFASSFLIWGTLNIAVYGQWHFSLLAWGVFSAINLYALSRILRGLEKNYESL</sequence>
<dbReference type="AlphaFoldDB" id="W7E2B3"/>
<protein>
    <recommendedName>
        <fullName evidence="4">Transmembrane protein</fullName>
    </recommendedName>
</protein>
<keyword evidence="1" id="KW-0812">Transmembrane</keyword>
<evidence type="ECO:0000313" key="3">
    <source>
        <dbReference type="Proteomes" id="UP000019250"/>
    </source>
</evidence>
<organism evidence="2 3">
    <name type="scientific">Commensalibacter papalotli</name>
    <name type="common">ex Servin-Garciduenas et al. 2014</name>
    <dbReference type="NCBI Taxonomy" id="1208583"/>
    <lineage>
        <taxon>Bacteria</taxon>
        <taxon>Pseudomonadati</taxon>
        <taxon>Pseudomonadota</taxon>
        <taxon>Alphaproteobacteria</taxon>
        <taxon>Acetobacterales</taxon>
        <taxon>Acetobacteraceae</taxon>
    </lineage>
</organism>
<evidence type="ECO:0008006" key="4">
    <source>
        <dbReference type="Google" id="ProtNLM"/>
    </source>
</evidence>
<dbReference type="EMBL" id="ATSX01000001">
    <property type="protein sequence ID" value="EUK19234.1"/>
    <property type="molecule type" value="Genomic_DNA"/>
</dbReference>
<keyword evidence="3" id="KW-1185">Reference proteome</keyword>
<gene>
    <name evidence="2" type="ORF">COMX_05770</name>
</gene>
<feature type="transmembrane region" description="Helical" evidence="1">
    <location>
        <begin position="53"/>
        <end position="75"/>
    </location>
</feature>
<feature type="transmembrane region" description="Helical" evidence="1">
    <location>
        <begin position="109"/>
        <end position="127"/>
    </location>
</feature>
<evidence type="ECO:0000256" key="1">
    <source>
        <dbReference type="SAM" id="Phobius"/>
    </source>
</evidence>
<comment type="caution">
    <text evidence="2">The sequence shown here is derived from an EMBL/GenBank/DDBJ whole genome shotgun (WGS) entry which is preliminary data.</text>
</comment>
<dbReference type="Proteomes" id="UP000019250">
    <property type="component" value="Unassembled WGS sequence"/>
</dbReference>
<reference evidence="2 3" key="1">
    <citation type="journal article" date="2014" name="Genome Announc.">
        <title>Draft Genome Sequence of Commensalibacter papalotli MX01, a Symbiont Identified from the Guts of Overwintering Monarch Butterflies.</title>
        <authorList>
            <person name="Servin-Garciduenas L.E."/>
            <person name="Sanchez-Quinto A."/>
            <person name="Martinez-Romero E."/>
        </authorList>
    </citation>
    <scope>NUCLEOTIDE SEQUENCE [LARGE SCALE GENOMIC DNA]</scope>
    <source>
        <strain evidence="3">MX-MONARCH01</strain>
    </source>
</reference>
<keyword evidence="1" id="KW-0472">Membrane</keyword>
<dbReference type="RefSeq" id="WP_034338067.1">
    <property type="nucleotide sequence ID" value="NZ_ATSX01000001.1"/>
</dbReference>